<proteinExistence type="predicted"/>
<gene>
    <name evidence="1" type="ORF">F0L74_10690</name>
</gene>
<evidence type="ECO:0000313" key="1">
    <source>
        <dbReference type="EMBL" id="KAA2242980.1"/>
    </source>
</evidence>
<reference evidence="1 2" key="1">
    <citation type="submission" date="2019-09" db="EMBL/GenBank/DDBJ databases">
        <title>Chitinophaga ginsengihumi sp. nov., isolated from soil of ginseng rhizosphere.</title>
        <authorList>
            <person name="Lee J."/>
        </authorList>
    </citation>
    <scope>NUCLEOTIDE SEQUENCE [LARGE SCALE GENOMIC DNA]</scope>
    <source>
        <strain evidence="1 2">BN140078</strain>
    </source>
</reference>
<evidence type="ECO:0008006" key="3">
    <source>
        <dbReference type="Google" id="ProtNLM"/>
    </source>
</evidence>
<dbReference type="RefSeq" id="WP_149837856.1">
    <property type="nucleotide sequence ID" value="NZ_VUOC01000002.1"/>
</dbReference>
<keyword evidence="2" id="KW-1185">Reference proteome</keyword>
<dbReference type="InterPro" id="IPR015943">
    <property type="entry name" value="WD40/YVTN_repeat-like_dom_sf"/>
</dbReference>
<dbReference type="EMBL" id="VUOC01000002">
    <property type="protein sequence ID" value="KAA2242980.1"/>
    <property type="molecule type" value="Genomic_DNA"/>
</dbReference>
<reference evidence="1 2" key="2">
    <citation type="submission" date="2019-09" db="EMBL/GenBank/DDBJ databases">
        <authorList>
            <person name="Jin C."/>
        </authorList>
    </citation>
    <scope>NUCLEOTIDE SEQUENCE [LARGE SCALE GENOMIC DNA]</scope>
    <source>
        <strain evidence="1 2">BN140078</strain>
    </source>
</reference>
<dbReference type="SUPFAM" id="SSF50969">
    <property type="entry name" value="YVTN repeat-like/Quinoprotein amine dehydrogenase"/>
    <property type="match status" value="1"/>
</dbReference>
<dbReference type="Gene3D" id="2.130.10.10">
    <property type="entry name" value="YVTN repeat-like/Quinoprotein amine dehydrogenase"/>
    <property type="match status" value="1"/>
</dbReference>
<dbReference type="AlphaFoldDB" id="A0A5B2VWF7"/>
<dbReference type="InterPro" id="IPR011044">
    <property type="entry name" value="Quino_amine_DH_bsu"/>
</dbReference>
<dbReference type="Proteomes" id="UP000324611">
    <property type="component" value="Unassembled WGS sequence"/>
</dbReference>
<name>A0A5B2VWF7_9BACT</name>
<protein>
    <recommendedName>
        <fullName evidence="3">WD40 repeat protein</fullName>
    </recommendedName>
</protein>
<comment type="caution">
    <text evidence="1">The sequence shown here is derived from an EMBL/GenBank/DDBJ whole genome shotgun (WGS) entry which is preliminary data.</text>
</comment>
<organism evidence="1 2">
    <name type="scientific">Chitinophaga agrisoli</name>
    <dbReference type="NCBI Taxonomy" id="2607653"/>
    <lineage>
        <taxon>Bacteria</taxon>
        <taxon>Pseudomonadati</taxon>
        <taxon>Bacteroidota</taxon>
        <taxon>Chitinophagia</taxon>
        <taxon>Chitinophagales</taxon>
        <taxon>Chitinophagaceae</taxon>
        <taxon>Chitinophaga</taxon>
    </lineage>
</organism>
<accession>A0A5B2VWF7</accession>
<evidence type="ECO:0000313" key="2">
    <source>
        <dbReference type="Proteomes" id="UP000324611"/>
    </source>
</evidence>
<sequence length="378" mass="42821">MYKTHLLTDPASGKISRITWDNDRLITETGKPGKTRQTEKQFATAAEAGQQFEKKEWELLKKGHLFRDDNAAIGQPCLHYCPGLGYTGALSFQDTPNGIYVYKHGSYTQTESKDFLVQLLPTGELLDTIELPESLPWNIVYNETLRSLVMDVDHYIYQYNLDTKTFTRLTPAADKPASFIAASKQRIVYAVDPQLYVWDLPGNTIRQRTIEAIMVNGSIPFAGAISKDGNTIAFHNTQGEIELLDAVTLQPISRISGDFNTVADMQFIENDRTLIIRETYGSWGIRFYSLDTLQEIKAGAFIPPGYSKDILDFAINEEETLLVLEQRSGRSYVYNLQTAALLYEMKLDHCVKNAEIRFVKDLLGVRTDYGCFSLYRIS</sequence>